<dbReference type="Pfam" id="PF21040">
    <property type="entry name" value="CEP104-like_TOG"/>
    <property type="match status" value="1"/>
</dbReference>
<feature type="region of interest" description="Disordered" evidence="1">
    <location>
        <begin position="1"/>
        <end position="86"/>
    </location>
</feature>
<accession>A0A0V0QY86</accession>
<keyword evidence="4" id="KW-1185">Reference proteome</keyword>
<reference evidence="3 4" key="1">
    <citation type="journal article" date="2015" name="Sci. Rep.">
        <title>Genome of the facultative scuticociliatosis pathogen Pseudocohnilembus persalinus provides insight into its virulence through horizontal gene transfer.</title>
        <authorList>
            <person name="Xiong J."/>
            <person name="Wang G."/>
            <person name="Cheng J."/>
            <person name="Tian M."/>
            <person name="Pan X."/>
            <person name="Warren A."/>
            <person name="Jiang C."/>
            <person name="Yuan D."/>
            <person name="Miao W."/>
        </authorList>
    </citation>
    <scope>NUCLEOTIDE SEQUENCE [LARGE SCALE GENOMIC DNA]</scope>
    <source>
        <strain evidence="3">36N120E</strain>
    </source>
</reference>
<sequence length="447" mass="51807">MFQNFNNFGSNSNSNGFSNNENSNNFFNQQQNTNSNGNFNYSNNNNINNFNNNSNIGINNLNNNYQNQNQNQGQSYNPLEEQPLNSNPAAQYSLSEQSIQHDQAKAQQNQKSFTAFENLPNYPPETDMNAVAGRVLECFKSNSWKEQFDALDNLRVFNKYYYSSINEIFGQFGGFIKETVESEKTQLVKNCLLLIKEIYIMQQQMPNIVLHNQFTETFVPILLNKSNHTNSDIKNIAQSALQDFIAFYYGKEESVLAACQGCFNNIPQIKVYALKLLNQILKMQEQAITKLSEDTLQKLMKTLAEMLNGKQKQNVLSEGIQVCQTIGQIIGQENYINLMNVTLNVQEQQNMQKNIVEDSNKRTKKKENQSRQSLCQFLKNNNYQKQQHYTQKDPEFVLSNKQQVVAQQLEMQQQYRNQNQQQQFGGNYFNNMQNIANNFQQQNQQFM</sequence>
<dbReference type="InterPro" id="IPR011989">
    <property type="entry name" value="ARM-like"/>
</dbReference>
<dbReference type="EMBL" id="LDAU01000085">
    <property type="protein sequence ID" value="KRX07202.1"/>
    <property type="molecule type" value="Genomic_DNA"/>
</dbReference>
<feature type="compositionally biased region" description="Low complexity" evidence="1">
    <location>
        <begin position="1"/>
        <end position="77"/>
    </location>
</feature>
<dbReference type="InterPro" id="IPR016024">
    <property type="entry name" value="ARM-type_fold"/>
</dbReference>
<evidence type="ECO:0000256" key="1">
    <source>
        <dbReference type="SAM" id="MobiDB-lite"/>
    </source>
</evidence>
<dbReference type="InterPro" id="IPR034085">
    <property type="entry name" value="TOG"/>
</dbReference>
<comment type="caution">
    <text evidence="3">The sequence shown here is derived from an EMBL/GenBank/DDBJ whole genome shotgun (WGS) entry which is preliminary data.</text>
</comment>
<dbReference type="AlphaFoldDB" id="A0A0V0QY86"/>
<dbReference type="Gene3D" id="1.25.10.10">
    <property type="entry name" value="Leucine-rich Repeat Variant"/>
    <property type="match status" value="1"/>
</dbReference>
<evidence type="ECO:0000313" key="3">
    <source>
        <dbReference type="EMBL" id="KRX07202.1"/>
    </source>
</evidence>
<dbReference type="OrthoDB" id="327153at2759"/>
<name>A0A0V0QY86_PSEPJ</name>
<organism evidence="3 4">
    <name type="scientific">Pseudocohnilembus persalinus</name>
    <name type="common">Ciliate</name>
    <dbReference type="NCBI Taxonomy" id="266149"/>
    <lineage>
        <taxon>Eukaryota</taxon>
        <taxon>Sar</taxon>
        <taxon>Alveolata</taxon>
        <taxon>Ciliophora</taxon>
        <taxon>Intramacronucleata</taxon>
        <taxon>Oligohymenophorea</taxon>
        <taxon>Scuticociliatia</taxon>
        <taxon>Philasterida</taxon>
        <taxon>Pseudocohnilembidae</taxon>
        <taxon>Pseudocohnilembus</taxon>
    </lineage>
</organism>
<dbReference type="SMART" id="SM01349">
    <property type="entry name" value="TOG"/>
    <property type="match status" value="1"/>
</dbReference>
<evidence type="ECO:0000259" key="2">
    <source>
        <dbReference type="SMART" id="SM01349"/>
    </source>
</evidence>
<dbReference type="Proteomes" id="UP000054937">
    <property type="component" value="Unassembled WGS sequence"/>
</dbReference>
<evidence type="ECO:0000313" key="4">
    <source>
        <dbReference type="Proteomes" id="UP000054937"/>
    </source>
</evidence>
<dbReference type="OMA" id="QNHFNEF"/>
<dbReference type="SUPFAM" id="SSF48371">
    <property type="entry name" value="ARM repeat"/>
    <property type="match status" value="1"/>
</dbReference>
<gene>
    <name evidence="3" type="ORF">PPERSA_00359</name>
</gene>
<protein>
    <submittedName>
        <fullName evidence="3">Armadillo-type fold</fullName>
    </submittedName>
</protein>
<dbReference type="InParanoid" id="A0A0V0QY86"/>
<proteinExistence type="predicted"/>
<feature type="domain" description="TOG" evidence="2">
    <location>
        <begin position="118"/>
        <end position="368"/>
    </location>
</feature>